<sequence>MDAWQDIKIDKKKSTISNGRERQNNPAVKLRRDLIERVKVAYGSDEGKFDIPFIRVSKCSICS</sequence>
<dbReference type="AlphaFoldDB" id="A0A0L8GF67"/>
<dbReference type="EMBL" id="KQ422036">
    <property type="protein sequence ID" value="KOF75636.1"/>
    <property type="molecule type" value="Genomic_DNA"/>
</dbReference>
<accession>A0A0L8GF67</accession>
<gene>
    <name evidence="1" type="ORF">OCBIM_22034440mg</name>
</gene>
<proteinExistence type="predicted"/>
<reference evidence="1" key="1">
    <citation type="submission" date="2015-07" db="EMBL/GenBank/DDBJ databases">
        <title>MeaNS - Measles Nucleotide Surveillance Program.</title>
        <authorList>
            <person name="Tran T."/>
            <person name="Druce J."/>
        </authorList>
    </citation>
    <scope>NUCLEOTIDE SEQUENCE</scope>
    <source>
        <strain evidence="1">UCB-OBI-ISO-001</strain>
        <tissue evidence="1">Gonad</tissue>
    </source>
</reference>
<evidence type="ECO:0000313" key="1">
    <source>
        <dbReference type="EMBL" id="KOF75636.1"/>
    </source>
</evidence>
<organism evidence="1">
    <name type="scientific">Octopus bimaculoides</name>
    <name type="common">California two-spotted octopus</name>
    <dbReference type="NCBI Taxonomy" id="37653"/>
    <lineage>
        <taxon>Eukaryota</taxon>
        <taxon>Metazoa</taxon>
        <taxon>Spiralia</taxon>
        <taxon>Lophotrochozoa</taxon>
        <taxon>Mollusca</taxon>
        <taxon>Cephalopoda</taxon>
        <taxon>Coleoidea</taxon>
        <taxon>Octopodiformes</taxon>
        <taxon>Octopoda</taxon>
        <taxon>Incirrata</taxon>
        <taxon>Octopodidae</taxon>
        <taxon>Octopus</taxon>
    </lineage>
</organism>
<protein>
    <submittedName>
        <fullName evidence="1">Uncharacterized protein</fullName>
    </submittedName>
</protein>
<name>A0A0L8GF67_OCTBM</name>